<dbReference type="GO" id="GO:0004769">
    <property type="term" value="F:steroid Delta-isomerase activity"/>
    <property type="evidence" value="ECO:0007669"/>
    <property type="project" value="UniProtKB-EC"/>
</dbReference>
<evidence type="ECO:0000313" key="21">
    <source>
        <dbReference type="Proteomes" id="UP000216991"/>
    </source>
</evidence>
<reference evidence="20 21" key="1">
    <citation type="submission" date="2017-07" db="EMBL/GenBank/DDBJ databases">
        <title>Sandarakinorhabdus cyanobacteriorum sp. nov., a novel bacterium isolated from cyanobacterial aggregates in a eutrophic lake.</title>
        <authorList>
            <person name="Cai H."/>
        </authorList>
    </citation>
    <scope>NUCLEOTIDE SEQUENCE [LARGE SCALE GENOMIC DNA]</scope>
    <source>
        <strain evidence="20 21">TH057</strain>
    </source>
</reference>
<keyword evidence="4" id="KW-0285">Flavoprotein</keyword>
<feature type="domain" description="FAD-dependent oxidoreductase 2 FAD-binding" evidence="18">
    <location>
        <begin position="18"/>
        <end position="52"/>
    </location>
</feature>
<keyword evidence="9" id="KW-0753">Steroid metabolism</keyword>
<dbReference type="Gene3D" id="3.40.50.1820">
    <property type="entry name" value="alpha/beta hydrolase"/>
    <property type="match status" value="1"/>
</dbReference>
<feature type="compositionally biased region" description="Pro residues" evidence="16">
    <location>
        <begin position="589"/>
        <end position="603"/>
    </location>
</feature>
<evidence type="ECO:0000259" key="17">
    <source>
        <dbReference type="Pfam" id="PF00732"/>
    </source>
</evidence>
<evidence type="ECO:0000256" key="9">
    <source>
        <dbReference type="ARBA" id="ARBA00023221"/>
    </source>
</evidence>
<keyword evidence="10" id="KW-0413">Isomerase</keyword>
<evidence type="ECO:0000256" key="6">
    <source>
        <dbReference type="ARBA" id="ARBA00023002"/>
    </source>
</evidence>
<evidence type="ECO:0000256" key="4">
    <source>
        <dbReference type="ARBA" id="ARBA00022630"/>
    </source>
</evidence>
<dbReference type="Pfam" id="PF05199">
    <property type="entry name" value="GMC_oxred_C"/>
    <property type="match status" value="1"/>
</dbReference>
<feature type="domain" description="Glucose-methanol-choline oxidoreductase C-terminal" evidence="19">
    <location>
        <begin position="504"/>
        <end position="565"/>
    </location>
</feature>
<dbReference type="Pfam" id="PF00732">
    <property type="entry name" value="GMC_oxred_N"/>
    <property type="match status" value="1"/>
</dbReference>
<dbReference type="InterPro" id="IPR036188">
    <property type="entry name" value="FAD/NAD-bd_sf"/>
</dbReference>
<keyword evidence="3" id="KW-0153">Cholesterol metabolism</keyword>
<dbReference type="GO" id="GO:0016995">
    <property type="term" value="F:cholesterol oxidase activity"/>
    <property type="evidence" value="ECO:0007669"/>
    <property type="project" value="UniProtKB-EC"/>
</dbReference>
<keyword evidence="8" id="KW-1207">Sterol metabolism</keyword>
<dbReference type="EC" id="5.3.3.1" evidence="11"/>
<dbReference type="InterPro" id="IPR007867">
    <property type="entry name" value="GMC_OxRtase_C"/>
</dbReference>
<dbReference type="SUPFAM" id="SSF51905">
    <property type="entry name" value="FAD/NAD(P)-binding domain"/>
    <property type="match status" value="1"/>
</dbReference>
<evidence type="ECO:0000256" key="14">
    <source>
        <dbReference type="ARBA" id="ARBA00049744"/>
    </source>
</evidence>
<accession>A0A255YYZ2</accession>
<sequence>MIGTLIARPLTDIAERYDVVVIGSGYGAAVAASRLARAGRRVAVLERGREIRPGQFPDTLAKASAEMQIDTSRGKLGVADGLYNLHVNPDMFALVGCGLGGTSLINANVALELHETRIDEFPAALRDDALGPHFARAREWLDARPYPEGAPPLGKLKALEQSARMMGQPFYRPPIAVNFTDQINPQGVPQPACNNCGDCCSGCNVGAKNTLLMNYLPDAANHGASIFTRARVTHISPADAGGWLVHFEPCGDGAPGQPGAVQAALVVLGAGALGSTEIMLRSAEQGLPLSARVGQGFSGNGDVLAFGYDSYAADPAASADQPANVNAIGVGTNQVPADQYPGPCIAGIIDMRDEASTGGNPLNAMVIEEGVIPGALAAVMPAAFFFGNALVGSFTQFGLDEAKPRLLSAQGLGTALQNDPMALASWSYKGQMARTQTYLTMSVDMAQGELALHNDRLAIAWPGAGREPSIERDNRKIREAATAIKGQFLPNPLWTEPMGKKLVTVHPVGGCRMAEAAELGVVNWKGQVFTGRDSTSVHDGLYICCGAVMPAALGVNPLLTITAFAEHVAAQIAADHGWTIDWSRQPARRLPPPPPAPPSPDPAEPAGNGVLDWLRHLGKALEDGAIDAAKTILKDVIKDHPDLLSPSFQFTETMSGWVSRHDVRHPGPADQRISDDYAVAAAWGQSRGHGMAFRLTIEAESLYQLATDPMHPGTISGEVSCPELAAEPMPVRHGTFNLLFADPDHPEQWLMTYDMVLARPEGPCRFRGFKTLRQRAGSDAWTDVTTLFITVHDGEDGSGKLLSQGILKLDIEDLMWQASSAKLLPKNLISDVVDEVEAARSAIDLYYLAKLGAFFAITLFRAYGGVLSDLENFIAQDRTGPERPHRALALPAPISIAYDLGDGFSNRLTRYQGGSKGPVIVAPGFSIRAASYALDTVDHNFAEALVAAGYDVWLFDYRASPDSGTAGTPPFTIDDIARVDWPAAVARVQQETGKADVQVVAHCISCVSLMMALAAGLKGVRHLVASQFTMHPISNWFNYVKADLGVAQLLSGVSQLKGSFNFQPGDSLDDRVIDFAAWNLPVPDGEECNNPACRRVFAVYGPSYAHAQLNRWTHTCISDWFGPVSIKPFEQLQLMLRAGKAVNAEGKNIYVTPEGARNLALPISFLAGASSQIFYPETAQRTRRWLSDINGPGLYTMKMIKGYAHMDLFIGKTAAADVFPWIIAELDRHQTGTPS</sequence>
<dbReference type="GO" id="GO:0008203">
    <property type="term" value="P:cholesterol metabolic process"/>
    <property type="evidence" value="ECO:0007669"/>
    <property type="project" value="UniProtKB-KW"/>
</dbReference>
<evidence type="ECO:0000256" key="8">
    <source>
        <dbReference type="ARBA" id="ARBA00023166"/>
    </source>
</evidence>
<evidence type="ECO:0000259" key="19">
    <source>
        <dbReference type="Pfam" id="PF05199"/>
    </source>
</evidence>
<evidence type="ECO:0000256" key="5">
    <source>
        <dbReference type="ARBA" id="ARBA00022827"/>
    </source>
</evidence>
<evidence type="ECO:0000256" key="2">
    <source>
        <dbReference type="ARBA" id="ARBA00010790"/>
    </source>
</evidence>
<evidence type="ECO:0000259" key="18">
    <source>
        <dbReference type="Pfam" id="PF00890"/>
    </source>
</evidence>
<comment type="caution">
    <text evidence="20">The sequence shown here is derived from an EMBL/GenBank/DDBJ whole genome shotgun (WGS) entry which is preliminary data.</text>
</comment>
<dbReference type="Pfam" id="PF00890">
    <property type="entry name" value="FAD_binding_2"/>
    <property type="match status" value="1"/>
</dbReference>
<keyword evidence="7" id="KW-0443">Lipid metabolism</keyword>
<evidence type="ECO:0000256" key="10">
    <source>
        <dbReference type="ARBA" id="ARBA00023235"/>
    </source>
</evidence>
<dbReference type="AlphaFoldDB" id="A0A255YYZ2"/>
<dbReference type="SUPFAM" id="SSF53474">
    <property type="entry name" value="alpha/beta-Hydrolases"/>
    <property type="match status" value="1"/>
</dbReference>
<dbReference type="OrthoDB" id="9767934at2"/>
<dbReference type="RefSeq" id="WP_094472677.1">
    <property type="nucleotide sequence ID" value="NZ_NOXT01000074.1"/>
</dbReference>
<comment type="similarity">
    <text evidence="2">Belongs to the GMC oxidoreductase family.</text>
</comment>
<comment type="cofactor">
    <cofactor evidence="1">
        <name>FAD</name>
        <dbReference type="ChEBI" id="CHEBI:57692"/>
    </cofactor>
</comment>
<evidence type="ECO:0000313" key="20">
    <source>
        <dbReference type="EMBL" id="OYQ33875.1"/>
    </source>
</evidence>
<keyword evidence="5" id="KW-0274">FAD</keyword>
<keyword evidence="21" id="KW-1185">Reference proteome</keyword>
<evidence type="ECO:0000256" key="11">
    <source>
        <dbReference type="ARBA" id="ARBA00038856"/>
    </source>
</evidence>
<feature type="region of interest" description="Disordered" evidence="16">
    <location>
        <begin position="584"/>
        <end position="609"/>
    </location>
</feature>
<comment type="pathway">
    <text evidence="12">Steroid metabolism; cholesterol degradation.</text>
</comment>
<evidence type="ECO:0000256" key="1">
    <source>
        <dbReference type="ARBA" id="ARBA00001974"/>
    </source>
</evidence>
<gene>
    <name evidence="20" type="ORF">CHU93_02850</name>
</gene>
<dbReference type="EC" id="1.1.3.6" evidence="13"/>
<feature type="domain" description="Glucose-methanol-choline oxidoreductase N-terminal" evidence="17">
    <location>
        <begin position="86"/>
        <end position="283"/>
    </location>
</feature>
<evidence type="ECO:0000256" key="13">
    <source>
        <dbReference type="ARBA" id="ARBA00049723"/>
    </source>
</evidence>
<dbReference type="InterPro" id="IPR000172">
    <property type="entry name" value="GMC_OxRdtase_N"/>
</dbReference>
<dbReference type="GO" id="GO:0050660">
    <property type="term" value="F:flavin adenine dinucleotide binding"/>
    <property type="evidence" value="ECO:0007669"/>
    <property type="project" value="InterPro"/>
</dbReference>
<evidence type="ECO:0000256" key="3">
    <source>
        <dbReference type="ARBA" id="ARBA00022548"/>
    </source>
</evidence>
<keyword evidence="6" id="KW-0560">Oxidoreductase</keyword>
<evidence type="ECO:0000256" key="16">
    <source>
        <dbReference type="SAM" id="MobiDB-lite"/>
    </source>
</evidence>
<protein>
    <recommendedName>
        <fullName evidence="14">Cholesterol oxidase</fullName>
        <ecNumber evidence="13">1.1.3.6</ecNumber>
        <ecNumber evidence="11">5.3.3.1</ecNumber>
    </recommendedName>
    <alternativeName>
        <fullName evidence="15">Cholesterol isomerase</fullName>
    </alternativeName>
</protein>
<name>A0A255YYZ2_9SPHN</name>
<organism evidence="20 21">
    <name type="scientific">Sandarakinorhabdus cyanobacteriorum</name>
    <dbReference type="NCBI Taxonomy" id="1981098"/>
    <lineage>
        <taxon>Bacteria</taxon>
        <taxon>Pseudomonadati</taxon>
        <taxon>Pseudomonadota</taxon>
        <taxon>Alphaproteobacteria</taxon>
        <taxon>Sphingomonadales</taxon>
        <taxon>Sphingosinicellaceae</taxon>
        <taxon>Sandarakinorhabdus</taxon>
    </lineage>
</organism>
<dbReference type="Proteomes" id="UP000216991">
    <property type="component" value="Unassembled WGS sequence"/>
</dbReference>
<evidence type="ECO:0000256" key="15">
    <source>
        <dbReference type="ARBA" id="ARBA00049778"/>
    </source>
</evidence>
<dbReference type="PANTHER" id="PTHR47470">
    <property type="entry name" value="CHOLESTEROL OXIDASE"/>
    <property type="match status" value="1"/>
</dbReference>
<dbReference type="InterPro" id="IPR052542">
    <property type="entry name" value="Cholesterol_Oxidase"/>
</dbReference>
<proteinExistence type="inferred from homology"/>
<evidence type="ECO:0000256" key="12">
    <source>
        <dbReference type="ARBA" id="ARBA00049645"/>
    </source>
</evidence>
<dbReference type="InterPro" id="IPR003953">
    <property type="entry name" value="FAD-dep_OxRdtase_2_FAD-bd"/>
</dbReference>
<dbReference type="InterPro" id="IPR029058">
    <property type="entry name" value="AB_hydrolase_fold"/>
</dbReference>
<dbReference type="Gene3D" id="3.50.50.60">
    <property type="entry name" value="FAD/NAD(P)-binding domain"/>
    <property type="match status" value="3"/>
</dbReference>
<dbReference type="EMBL" id="NOXT01000074">
    <property type="protein sequence ID" value="OYQ33875.1"/>
    <property type="molecule type" value="Genomic_DNA"/>
</dbReference>
<evidence type="ECO:0000256" key="7">
    <source>
        <dbReference type="ARBA" id="ARBA00023098"/>
    </source>
</evidence>
<dbReference type="PANTHER" id="PTHR47470:SF1">
    <property type="entry name" value="FAD-DEPENDENT OXIDOREDUCTASE 2 FAD BINDING DOMAIN-CONTAINING PROTEIN"/>
    <property type="match status" value="1"/>
</dbReference>